<dbReference type="PANTHER" id="PTHR47017:SF1">
    <property type="entry name" value="ACYL-COA"/>
    <property type="match status" value="1"/>
</dbReference>
<proteinExistence type="predicted"/>
<dbReference type="Gene3D" id="3.40.630.30">
    <property type="match status" value="1"/>
</dbReference>
<keyword evidence="2" id="KW-1185">Reference proteome</keyword>
<gene>
    <name evidence="1" type="ORF">IF202_06285</name>
</gene>
<dbReference type="RefSeq" id="WP_191594039.1">
    <property type="nucleotide sequence ID" value="NZ_JACYFC010000002.1"/>
</dbReference>
<evidence type="ECO:0000313" key="2">
    <source>
        <dbReference type="Proteomes" id="UP000604161"/>
    </source>
</evidence>
<dbReference type="Proteomes" id="UP000604161">
    <property type="component" value="Unassembled WGS sequence"/>
</dbReference>
<reference evidence="1 2" key="1">
    <citation type="submission" date="2020-09" db="EMBL/GenBank/DDBJ databases">
        <title>Marinomonas sp. nov., isolated from the cysticercosis algae of Qingdao, China.</title>
        <authorList>
            <person name="Sun X."/>
        </authorList>
    </citation>
    <scope>NUCLEOTIDE SEQUENCE [LARGE SCALE GENOMIC DNA]</scope>
    <source>
        <strain evidence="1 2">SM2066</strain>
    </source>
</reference>
<dbReference type="Pfam" id="PF04339">
    <property type="entry name" value="FemAB_like"/>
    <property type="match status" value="1"/>
</dbReference>
<dbReference type="PANTHER" id="PTHR47017">
    <property type="entry name" value="ACYL-COA"/>
    <property type="match status" value="1"/>
</dbReference>
<name>A0ABR8NXM8_9GAMM</name>
<evidence type="ECO:0000313" key="1">
    <source>
        <dbReference type="EMBL" id="MBD5770653.1"/>
    </source>
</evidence>
<dbReference type="EMBL" id="JACYFC010000002">
    <property type="protein sequence ID" value="MBD5770653.1"/>
    <property type="molecule type" value="Genomic_DNA"/>
</dbReference>
<sequence length="401" mass="46455">MKAQWFNSVDQIGEAKWQAAIGETRYPFAQFAFHKALEQSDSIGDGTGWYSEYLFVIDDDDEPLAIAPTYLKTHSQGEFVFDWSWADAYQQHGLQYYPKRIWAIPFSPATGPRIFSHLDPQGDDVAFSHLYPALAELMTQANQERGFSSWHLLFTKAEHAELFLNGKGLENDSLPNKNLLHRISCQFHWFNRDYQNMEDYFSHFSSRKRKAARKEREKVIAQGVTLDRKLGSELTSEEIDFFYMCYQSTYAKRGQRGYLTREFFGLLADTMGEQILLVQAYKDGEPIAASWCFFDDHSLFGRYWGCMEEVDCLHFEACYYQGIEFCLEKGLQNFDPGTQGEHKIARGFEPVFSHSIHHIAHDGFREAIGRFCEEEAEAVRGYHQDTRALLPFKQSPSKQDN</sequence>
<organism evidence="1 2">
    <name type="scientific">Marinomonas colpomeniae</name>
    <dbReference type="NCBI Taxonomy" id="2774408"/>
    <lineage>
        <taxon>Bacteria</taxon>
        <taxon>Pseudomonadati</taxon>
        <taxon>Pseudomonadota</taxon>
        <taxon>Gammaproteobacteria</taxon>
        <taxon>Oceanospirillales</taxon>
        <taxon>Oceanospirillaceae</taxon>
        <taxon>Marinomonas</taxon>
    </lineage>
</organism>
<dbReference type="InterPro" id="IPR007434">
    <property type="entry name" value="FemAB-like"/>
</dbReference>
<comment type="caution">
    <text evidence="1">The sequence shown here is derived from an EMBL/GenBank/DDBJ whole genome shotgun (WGS) entry which is preliminary data.</text>
</comment>
<accession>A0ABR8NXM8</accession>
<protein>
    <submittedName>
        <fullName evidence="1">N-acetyltransferase</fullName>
    </submittedName>
</protein>
<dbReference type="InterPro" id="IPR016181">
    <property type="entry name" value="Acyl_CoA_acyltransferase"/>
</dbReference>
<dbReference type="SUPFAM" id="SSF55729">
    <property type="entry name" value="Acyl-CoA N-acyltransferases (Nat)"/>
    <property type="match status" value="1"/>
</dbReference>